<evidence type="ECO:0000259" key="3">
    <source>
        <dbReference type="Pfam" id="PF00892"/>
    </source>
</evidence>
<accession>A0ABR1VU67</accession>
<evidence type="ECO:0000256" key="2">
    <source>
        <dbReference type="SAM" id="Phobius"/>
    </source>
</evidence>
<dbReference type="PANTHER" id="PTHR19346">
    <property type="entry name" value="SUGAR PHOSPHATE TRANSPORTER DOMAIN-CONTAINING PROTEIN"/>
    <property type="match status" value="1"/>
</dbReference>
<proteinExistence type="predicted"/>
<feature type="transmembrane region" description="Helical" evidence="2">
    <location>
        <begin position="139"/>
        <end position="162"/>
    </location>
</feature>
<dbReference type="InterPro" id="IPR000620">
    <property type="entry name" value="EamA_dom"/>
</dbReference>
<protein>
    <recommendedName>
        <fullName evidence="3">EamA domain-containing protein</fullName>
    </recommendedName>
</protein>
<feature type="transmembrane region" description="Helical" evidence="2">
    <location>
        <begin position="236"/>
        <end position="255"/>
    </location>
</feature>
<feature type="compositionally biased region" description="Basic and acidic residues" evidence="1">
    <location>
        <begin position="1"/>
        <end position="13"/>
    </location>
</feature>
<dbReference type="EMBL" id="JAQQWL010000005">
    <property type="protein sequence ID" value="KAK8073444.1"/>
    <property type="molecule type" value="Genomic_DNA"/>
</dbReference>
<dbReference type="GeneID" id="92088815"/>
<keyword evidence="2" id="KW-0812">Transmembrane</keyword>
<evidence type="ECO:0000313" key="5">
    <source>
        <dbReference type="Proteomes" id="UP001480595"/>
    </source>
</evidence>
<evidence type="ECO:0000256" key="1">
    <source>
        <dbReference type="SAM" id="MobiDB-lite"/>
    </source>
</evidence>
<dbReference type="Proteomes" id="UP001480595">
    <property type="component" value="Unassembled WGS sequence"/>
</dbReference>
<gene>
    <name evidence="4" type="ORF">PG994_004343</name>
</gene>
<organism evidence="4 5">
    <name type="scientific">Apiospora phragmitis</name>
    <dbReference type="NCBI Taxonomy" id="2905665"/>
    <lineage>
        <taxon>Eukaryota</taxon>
        <taxon>Fungi</taxon>
        <taxon>Dikarya</taxon>
        <taxon>Ascomycota</taxon>
        <taxon>Pezizomycotina</taxon>
        <taxon>Sordariomycetes</taxon>
        <taxon>Xylariomycetidae</taxon>
        <taxon>Amphisphaeriales</taxon>
        <taxon>Apiosporaceae</taxon>
        <taxon>Apiospora</taxon>
    </lineage>
</organism>
<comment type="caution">
    <text evidence="4">The sequence shown here is derived from an EMBL/GenBank/DDBJ whole genome shotgun (WGS) entry which is preliminary data.</text>
</comment>
<name>A0ABR1VU67_9PEZI</name>
<keyword evidence="5" id="KW-1185">Reference proteome</keyword>
<reference evidence="4 5" key="1">
    <citation type="submission" date="2023-01" db="EMBL/GenBank/DDBJ databases">
        <title>Analysis of 21 Apiospora genomes using comparative genomics revels a genus with tremendous synthesis potential of carbohydrate active enzymes and secondary metabolites.</title>
        <authorList>
            <person name="Sorensen T."/>
        </authorList>
    </citation>
    <scope>NUCLEOTIDE SEQUENCE [LARGE SCALE GENOMIC DNA]</scope>
    <source>
        <strain evidence="4 5">CBS 135458</strain>
    </source>
</reference>
<keyword evidence="2" id="KW-1133">Transmembrane helix</keyword>
<feature type="region of interest" description="Disordered" evidence="1">
    <location>
        <begin position="1"/>
        <end position="66"/>
    </location>
</feature>
<feature type="domain" description="EamA" evidence="3">
    <location>
        <begin position="76"/>
        <end position="214"/>
    </location>
</feature>
<keyword evidence="2" id="KW-0472">Membrane</keyword>
<dbReference type="InterPro" id="IPR037185">
    <property type="entry name" value="EmrE-like"/>
</dbReference>
<sequence length="270" mass="30107">MDRPSYLRQDNGRSADPLLFKAGGDDDDMERGRTPYDSLRSPSPKATNSRPRLSRRSTLRSRSPDTQAVMAARKKYIFAAVFLVISLVSFTIQTELGAYWNTPWATFWRRHVAVLRSTAQQVRHQDLEPSKHDTSTSPWPYLITTTACITMALTVAGLSWYVAVNMTSPSDLTAIYNCSAFFAYAFSVPLLKEKLRIDKSFAVLIAIVGVLIVAYGDSKPEDAAKGPDTSSGTRFFGNMIIGAGSILYGLYEVLYKRWACPPRAWRRTAA</sequence>
<dbReference type="SUPFAM" id="SSF103481">
    <property type="entry name" value="Multidrug resistance efflux transporter EmrE"/>
    <property type="match status" value="1"/>
</dbReference>
<dbReference type="InterPro" id="IPR026505">
    <property type="entry name" value="Solute_c_fam_35_mem_F3/F4"/>
</dbReference>
<dbReference type="RefSeq" id="XP_066717919.1">
    <property type="nucleotide sequence ID" value="XM_066855752.1"/>
</dbReference>
<dbReference type="PANTHER" id="PTHR19346:SF4">
    <property type="entry name" value="SUGAR PHOSPHATE TRANSPORTER DOMAIN-CONTAINING PROTEIN"/>
    <property type="match status" value="1"/>
</dbReference>
<dbReference type="Pfam" id="PF00892">
    <property type="entry name" value="EamA"/>
    <property type="match status" value="1"/>
</dbReference>
<feature type="transmembrane region" description="Helical" evidence="2">
    <location>
        <begin position="76"/>
        <end position="100"/>
    </location>
</feature>
<feature type="transmembrane region" description="Helical" evidence="2">
    <location>
        <begin position="200"/>
        <end position="216"/>
    </location>
</feature>
<evidence type="ECO:0000313" key="4">
    <source>
        <dbReference type="EMBL" id="KAK8073444.1"/>
    </source>
</evidence>